<dbReference type="InterPro" id="IPR056912">
    <property type="entry name" value="Phage_JBD30_tail_term-like"/>
</dbReference>
<name>A0AAW8CPS7_9PAST</name>
<accession>A0AAW8CPS7</accession>
<protein>
    <submittedName>
        <fullName evidence="1">Uncharacterized protein</fullName>
    </submittedName>
</protein>
<comment type="caution">
    <text evidence="1">The sequence shown here is derived from an EMBL/GenBank/DDBJ whole genome shotgun (WGS) entry which is preliminary data.</text>
</comment>
<dbReference type="RefSeq" id="WP_211597927.1">
    <property type="nucleotide sequence ID" value="NZ_JAGRQI010000010.1"/>
</dbReference>
<dbReference type="AlphaFoldDB" id="A0AAW8CPS7"/>
<evidence type="ECO:0000313" key="2">
    <source>
        <dbReference type="Proteomes" id="UP001230466"/>
    </source>
</evidence>
<evidence type="ECO:0000313" key="1">
    <source>
        <dbReference type="EMBL" id="MDP8187281.1"/>
    </source>
</evidence>
<dbReference type="EMBL" id="JASAYJ010000010">
    <property type="protein sequence ID" value="MDP8187281.1"/>
    <property type="molecule type" value="Genomic_DNA"/>
</dbReference>
<sequence>MMTIRQQIAERIKEVDDKSSHPLFIIVSDSAELDDCLNHRTITEGCFVIKLETTAKSHSDFYQRITERYQIVTLCQNLTDSNGQAVGELAERMQKRVLKAISGFCPKYDETETDPLQFVSGRLIDLSDGLHIWADVYELQYTQAIHQ</sequence>
<organism evidence="1 2">
    <name type="scientific">Pasteurella atlantica</name>
    <dbReference type="NCBI Taxonomy" id="2827233"/>
    <lineage>
        <taxon>Bacteria</taxon>
        <taxon>Pseudomonadati</taxon>
        <taxon>Pseudomonadota</taxon>
        <taxon>Gammaproteobacteria</taxon>
        <taxon>Pasteurellales</taxon>
        <taxon>Pasteurellaceae</taxon>
        <taxon>Pasteurella</taxon>
    </lineage>
</organism>
<dbReference type="Proteomes" id="UP001230466">
    <property type="component" value="Unassembled WGS sequence"/>
</dbReference>
<gene>
    <name evidence="1" type="ORF">QJU78_05780</name>
</gene>
<proteinExistence type="predicted"/>
<reference evidence="1" key="1">
    <citation type="journal article" date="2023" name="Front. Microbiol.">
        <title>Phylogeography and host specificity of Pasteurellaceae pathogenic to sea-farmed fish in the north-east Atlantic.</title>
        <authorList>
            <person name="Gulla S."/>
            <person name="Colquhoun D.J."/>
            <person name="Olsen A.B."/>
            <person name="Spilsberg B."/>
            <person name="Lagesen K."/>
            <person name="Aakesson C.P."/>
            <person name="Strom S."/>
            <person name="Manji F."/>
            <person name="Birkbeck T.H."/>
            <person name="Nilsen H.K."/>
        </authorList>
    </citation>
    <scope>NUCLEOTIDE SEQUENCE</scope>
    <source>
        <strain evidence="1">VIB1234</strain>
    </source>
</reference>
<dbReference type="Pfam" id="PF23840">
    <property type="entry name" value="Phage_tail_terminator"/>
    <property type="match status" value="1"/>
</dbReference>